<dbReference type="AlphaFoldDB" id="A0A4U6TKI2"/>
<reference evidence="1" key="1">
    <citation type="submission" date="2019-03" db="EMBL/GenBank/DDBJ databases">
        <title>WGS assembly of Setaria viridis.</title>
        <authorList>
            <person name="Huang P."/>
            <person name="Jenkins J."/>
            <person name="Grimwood J."/>
            <person name="Barry K."/>
            <person name="Healey A."/>
            <person name="Mamidi S."/>
            <person name="Sreedasyam A."/>
            <person name="Shu S."/>
            <person name="Feldman M."/>
            <person name="Wu J."/>
            <person name="Yu Y."/>
            <person name="Chen C."/>
            <person name="Johnson J."/>
            <person name="Rokhsar D."/>
            <person name="Baxter I."/>
            <person name="Schmutz J."/>
            <person name="Brutnell T."/>
            <person name="Kellogg E."/>
        </authorList>
    </citation>
    <scope>NUCLEOTIDE SEQUENCE [LARGE SCALE GENOMIC DNA]</scope>
</reference>
<dbReference type="Proteomes" id="UP000298652">
    <property type="component" value="Chromosome 7"/>
</dbReference>
<dbReference type="Gramene" id="TKW03041">
    <property type="protein sequence ID" value="TKW03041"/>
    <property type="gene ID" value="SEVIR_7G040400v2"/>
</dbReference>
<evidence type="ECO:0000313" key="2">
    <source>
        <dbReference type="Proteomes" id="UP000298652"/>
    </source>
</evidence>
<sequence>MFQASFDFHLGDGNLALFWTDRWNGPLSPCVIAPDLCKLIRPRTRKRRIVAEAVHDKQWIQDIIGQLTVTAILQYLELWQAVDRIQLRIGTEDVVSWRRDSSNVFF</sequence>
<proteinExistence type="predicted"/>
<accession>A0A4U6TKI2</accession>
<name>A0A4U6TKI2_SETVI</name>
<dbReference type="EMBL" id="CM016558">
    <property type="protein sequence ID" value="TKW03041.1"/>
    <property type="molecule type" value="Genomic_DNA"/>
</dbReference>
<organism evidence="1 2">
    <name type="scientific">Setaria viridis</name>
    <name type="common">Green bristlegrass</name>
    <name type="synonym">Setaria italica subsp. viridis</name>
    <dbReference type="NCBI Taxonomy" id="4556"/>
    <lineage>
        <taxon>Eukaryota</taxon>
        <taxon>Viridiplantae</taxon>
        <taxon>Streptophyta</taxon>
        <taxon>Embryophyta</taxon>
        <taxon>Tracheophyta</taxon>
        <taxon>Spermatophyta</taxon>
        <taxon>Magnoliopsida</taxon>
        <taxon>Liliopsida</taxon>
        <taxon>Poales</taxon>
        <taxon>Poaceae</taxon>
        <taxon>PACMAD clade</taxon>
        <taxon>Panicoideae</taxon>
        <taxon>Panicodae</taxon>
        <taxon>Paniceae</taxon>
        <taxon>Cenchrinae</taxon>
        <taxon>Setaria</taxon>
    </lineage>
</organism>
<dbReference type="OMA" id="VENECIM"/>
<gene>
    <name evidence="1" type="ORF">SEVIR_7G040400v2</name>
</gene>
<protein>
    <submittedName>
        <fullName evidence="1">Uncharacterized protein</fullName>
    </submittedName>
</protein>
<evidence type="ECO:0000313" key="1">
    <source>
        <dbReference type="EMBL" id="TKW03041.1"/>
    </source>
</evidence>
<keyword evidence="2" id="KW-1185">Reference proteome</keyword>